<dbReference type="Gene3D" id="3.90.1700.10">
    <property type="entry name" value="v583 domain like"/>
    <property type="match status" value="1"/>
</dbReference>
<dbReference type="Pfam" id="PF06545">
    <property type="entry name" value="AllG"/>
    <property type="match status" value="1"/>
</dbReference>
<keyword evidence="2" id="KW-1185">Reference proteome</keyword>
<accession>A0A396SCF0</accession>
<organism evidence="1 2">
    <name type="scientific">Ureibacillus yapensis</name>
    <dbReference type="NCBI Taxonomy" id="2304605"/>
    <lineage>
        <taxon>Bacteria</taxon>
        <taxon>Bacillati</taxon>
        <taxon>Bacillota</taxon>
        <taxon>Bacilli</taxon>
        <taxon>Bacillales</taxon>
        <taxon>Caryophanaceae</taxon>
        <taxon>Ureibacillus</taxon>
    </lineage>
</organism>
<proteinExistence type="predicted"/>
<name>A0A396SCF0_9BACL</name>
<dbReference type="AlphaFoldDB" id="A0A396SCF0"/>
<reference evidence="1 2" key="1">
    <citation type="submission" date="2018-08" db="EMBL/GenBank/DDBJ databases">
        <title>Lysinibacillus sp. YLB-03 draft genome sequence.</title>
        <authorList>
            <person name="Yu L."/>
        </authorList>
    </citation>
    <scope>NUCLEOTIDE SEQUENCE [LARGE SCALE GENOMIC DNA]</scope>
    <source>
        <strain evidence="1 2">YLB-03</strain>
    </source>
</reference>
<evidence type="ECO:0000313" key="1">
    <source>
        <dbReference type="EMBL" id="RHW34657.1"/>
    </source>
</evidence>
<sequence length="427" mass="45674">MYGQFKTIDEANRAVIDKVVSGSPFLVDVVPAKSVIEELNGKALLHAGPPIKWENMTSPMQGSCIGAALFEGWASNADEARTMLENGEVEFIPCHHVNAVGPMGGITSGNMPVLVAENRDGGNFAYCTMNEGIGAVLRFGAYSDEVINRLGWFRDVLGPTLSKAIKVKGDGLNVNVMMAKAITMGDEFHQRNIAGSLIFLKEITPFILQTDVDDKDKQDVIQFLADTDQYFLNIAMASTKAVMDSARQIQHGTVVTAMCRNGHEFGIRIAGMGDQWFTAPVNTPQGLFFTGYDQDMACPDMGDSAITETFGVGGFAMIAAPGVTRFVGAGGMDDAVSTSNDMMEICIDHNPNFSIPTWDFKGSCLGIDARKVVETGIEPVINTGIAHKEAGVGQIGAGTVRAPLACFEKAIDAYAVKLGLIEPAVNE</sequence>
<protein>
    <submittedName>
        <fullName evidence="1">DUF1116 domain-containing protein</fullName>
    </submittedName>
</protein>
<evidence type="ECO:0000313" key="2">
    <source>
        <dbReference type="Proteomes" id="UP000265692"/>
    </source>
</evidence>
<dbReference type="InterPro" id="IPR009499">
    <property type="entry name" value="AllG-like"/>
</dbReference>
<comment type="caution">
    <text evidence="1">The sequence shown here is derived from an EMBL/GenBank/DDBJ whole genome shotgun (WGS) entry which is preliminary data.</text>
</comment>
<dbReference type="RefSeq" id="WP_118876924.1">
    <property type="nucleotide sequence ID" value="NZ_QWEI01000008.1"/>
</dbReference>
<dbReference type="OrthoDB" id="6193532at2"/>
<dbReference type="InterPro" id="IPR024033">
    <property type="entry name" value="OXTCase_su_AllG_h-dom"/>
</dbReference>
<gene>
    <name evidence="1" type="ORF">D1B33_13465</name>
</gene>
<dbReference type="Gene3D" id="1.10.10.660">
    <property type="entry name" value="conserved protein of unknown function from Enterococcus faecalis V583"/>
    <property type="match status" value="1"/>
</dbReference>
<dbReference type="Proteomes" id="UP000265692">
    <property type="component" value="Unassembled WGS sequence"/>
</dbReference>
<dbReference type="EMBL" id="QWEI01000008">
    <property type="protein sequence ID" value="RHW34657.1"/>
    <property type="molecule type" value="Genomic_DNA"/>
</dbReference>
<dbReference type="Gene3D" id="3.90.1710.10">
    <property type="entry name" value="Enterococcus faecalis V583 domain"/>
    <property type="match status" value="1"/>
</dbReference>